<feature type="transmembrane region" description="Helical" evidence="6">
    <location>
        <begin position="226"/>
        <end position="249"/>
    </location>
</feature>
<organism evidence="7 8">
    <name type="scientific">Novosphingobium resinovorum</name>
    <dbReference type="NCBI Taxonomy" id="158500"/>
    <lineage>
        <taxon>Bacteria</taxon>
        <taxon>Pseudomonadati</taxon>
        <taxon>Pseudomonadota</taxon>
        <taxon>Alphaproteobacteria</taxon>
        <taxon>Sphingomonadales</taxon>
        <taxon>Sphingomonadaceae</taxon>
        <taxon>Novosphingobium</taxon>
    </lineage>
</organism>
<comment type="caution">
    <text evidence="7">The sequence shown here is derived from an EMBL/GenBank/DDBJ whole genome shotgun (WGS) entry which is preliminary data.</text>
</comment>
<keyword evidence="4 6" id="KW-1133">Transmembrane helix</keyword>
<evidence type="ECO:0000256" key="2">
    <source>
        <dbReference type="ARBA" id="ARBA00010199"/>
    </source>
</evidence>
<proteinExistence type="inferred from homology"/>
<dbReference type="EMBL" id="JFYZ01000002">
    <property type="protein sequence ID" value="EZP83622.1"/>
    <property type="molecule type" value="Genomic_DNA"/>
</dbReference>
<dbReference type="PATRIC" id="fig|158500.4.peg.828"/>
<feature type="transmembrane region" description="Helical" evidence="6">
    <location>
        <begin position="193"/>
        <end position="214"/>
    </location>
</feature>
<dbReference type="GO" id="GO:0005886">
    <property type="term" value="C:plasma membrane"/>
    <property type="evidence" value="ECO:0007669"/>
    <property type="project" value="TreeGrafter"/>
</dbReference>
<dbReference type="PANTHER" id="PTHR42893">
    <property type="entry name" value="PROTEIN DETOXIFICATION 44, CHLOROPLASTIC-RELATED"/>
    <property type="match status" value="1"/>
</dbReference>
<dbReference type="eggNOG" id="COG0534">
    <property type="taxonomic scope" value="Bacteria"/>
</dbReference>
<feature type="transmembrane region" description="Helical" evidence="6">
    <location>
        <begin position="294"/>
        <end position="313"/>
    </location>
</feature>
<dbReference type="Pfam" id="PF01554">
    <property type="entry name" value="MatE"/>
    <property type="match status" value="2"/>
</dbReference>
<feature type="transmembrane region" description="Helical" evidence="6">
    <location>
        <begin position="343"/>
        <end position="362"/>
    </location>
</feature>
<dbReference type="CDD" id="cd13136">
    <property type="entry name" value="MATE_DinF_like"/>
    <property type="match status" value="1"/>
</dbReference>
<evidence type="ECO:0000256" key="6">
    <source>
        <dbReference type="SAM" id="Phobius"/>
    </source>
</evidence>
<evidence type="ECO:0000256" key="5">
    <source>
        <dbReference type="ARBA" id="ARBA00023136"/>
    </source>
</evidence>
<dbReference type="NCBIfam" id="TIGR00797">
    <property type="entry name" value="matE"/>
    <property type="match status" value="1"/>
</dbReference>
<dbReference type="AlphaFoldDB" id="A0A031K4U3"/>
<evidence type="ECO:0000256" key="4">
    <source>
        <dbReference type="ARBA" id="ARBA00022989"/>
    </source>
</evidence>
<comment type="similarity">
    <text evidence="2">Belongs to the multi antimicrobial extrusion (MATE) (TC 2.A.66.1) family.</text>
</comment>
<dbReference type="GO" id="GO:0042910">
    <property type="term" value="F:xenobiotic transmembrane transporter activity"/>
    <property type="evidence" value="ECO:0007669"/>
    <property type="project" value="InterPro"/>
</dbReference>
<protein>
    <submittedName>
        <fullName evidence="7">Putative cation efflux pump</fullName>
    </submittedName>
</protein>
<dbReference type="InterPro" id="IPR002528">
    <property type="entry name" value="MATE_fam"/>
</dbReference>
<feature type="transmembrane region" description="Helical" evidence="6">
    <location>
        <begin position="121"/>
        <end position="142"/>
    </location>
</feature>
<feature type="transmembrane region" description="Helical" evidence="6">
    <location>
        <begin position="39"/>
        <end position="59"/>
    </location>
</feature>
<evidence type="ECO:0000256" key="1">
    <source>
        <dbReference type="ARBA" id="ARBA00004141"/>
    </source>
</evidence>
<feature type="transmembrane region" description="Helical" evidence="6">
    <location>
        <begin position="270"/>
        <end position="288"/>
    </location>
</feature>
<keyword evidence="5 6" id="KW-0472">Membrane</keyword>
<name>A0A031K4U3_9SPHN</name>
<accession>A0A031K4U3</accession>
<feature type="transmembrane region" description="Helical" evidence="6">
    <location>
        <begin position="436"/>
        <end position="457"/>
    </location>
</feature>
<dbReference type="STRING" id="158500.BES08_08900"/>
<feature type="transmembrane region" description="Helical" evidence="6">
    <location>
        <begin position="382"/>
        <end position="404"/>
    </location>
</feature>
<comment type="subcellular location">
    <subcellularLocation>
        <location evidence="1">Membrane</location>
        <topology evidence="1">Multi-pass membrane protein</topology>
    </subcellularLocation>
</comment>
<evidence type="ECO:0000313" key="8">
    <source>
        <dbReference type="Proteomes" id="UP000024329"/>
    </source>
</evidence>
<keyword evidence="3 6" id="KW-0812">Transmembrane</keyword>
<feature type="transmembrane region" description="Helical" evidence="6">
    <location>
        <begin position="411"/>
        <end position="430"/>
    </location>
</feature>
<evidence type="ECO:0000256" key="3">
    <source>
        <dbReference type="ARBA" id="ARBA00022692"/>
    </source>
</evidence>
<dbReference type="PANTHER" id="PTHR42893:SF46">
    <property type="entry name" value="PROTEIN DETOXIFICATION 44, CHLOROPLASTIC"/>
    <property type="match status" value="1"/>
</dbReference>
<feature type="transmembrane region" description="Helical" evidence="6">
    <location>
        <begin position="162"/>
        <end position="181"/>
    </location>
</feature>
<evidence type="ECO:0000313" key="7">
    <source>
        <dbReference type="EMBL" id="EZP83622.1"/>
    </source>
</evidence>
<dbReference type="GO" id="GO:0015297">
    <property type="term" value="F:antiporter activity"/>
    <property type="evidence" value="ECO:0007669"/>
    <property type="project" value="InterPro"/>
</dbReference>
<sequence length="468" mass="48688">MGQYVLIAAAILRFVCPCGCAWLDPGSVTVSPPSPARQLWAIALPAMLTNVATALFGLADMWAIGRLGDAPAQGAVELGAKFMLGLLNVFNFLRTSTVALTAQSSGRGDGDAGETLARAMAVALGIGAVLLTAMPLAIPLGLDVLGAEGPVREAARSYVAVRYWAGPVWLANCVLVGWLIGRRKVRHVLVVEIIANLVHIALDLLLVLVVRWGVAGVATATVSSEALKFILLAAIVVREGAARDALAALGRKGTWARSELARLFALNRDLFVRTLLLTGSILLFARVGARAGPVTLAANGVLFQIFMLATLLLDGFESGAQVLCGEALGAQSRARFTAAVRSALVWGGVTGLAVAALYALTGARLAAAFSTDPAVIAATAQYAPWLALLPVLGVSSFVFDGVFVGAGWTRAMLGTMAAAMAAYLVLLWTLQPLGNHGLWAAFAVLFGGRAVGQALVLPRLIRRSFSAS</sequence>
<dbReference type="InterPro" id="IPR044644">
    <property type="entry name" value="DinF-like"/>
</dbReference>
<dbReference type="Proteomes" id="UP000024329">
    <property type="component" value="Unassembled WGS sequence"/>
</dbReference>
<gene>
    <name evidence="7" type="ORF">BV97_00807</name>
</gene>
<reference evidence="7 8" key="1">
    <citation type="submission" date="2014-03" db="EMBL/GenBank/DDBJ databases">
        <title>Whole genome sequence of Novosphingobium resinovorum KF1.</title>
        <authorList>
            <person name="Gan H.M."/>
            <person name="Gan H.Y."/>
            <person name="Chew T.H."/>
            <person name="Savka M.A."/>
        </authorList>
    </citation>
    <scope>NUCLEOTIDE SEQUENCE [LARGE SCALE GENOMIC DNA]</scope>
    <source>
        <strain evidence="7 8">KF1</strain>
    </source>
</reference>